<dbReference type="GO" id="GO:0016301">
    <property type="term" value="F:kinase activity"/>
    <property type="evidence" value="ECO:0007669"/>
    <property type="project" value="UniProtKB-KW"/>
</dbReference>
<proteinExistence type="predicted"/>
<name>A0ABX2G8T7_9BURK</name>
<reference evidence="2 3" key="1">
    <citation type="submission" date="2020-05" db="EMBL/GenBank/DDBJ databases">
        <title>Genomic Encyclopedia of Type Strains, Phase IV (KMG-V): Genome sequencing to study the core and pangenomes of soil and plant-associated prokaryotes.</title>
        <authorList>
            <person name="Whitman W."/>
        </authorList>
    </citation>
    <scope>NUCLEOTIDE SEQUENCE [LARGE SCALE GENOMIC DNA]</scope>
    <source>
        <strain evidence="2 3">C29</strain>
    </source>
</reference>
<sequence length="336" mass="36201">MNAPQPAAQLLCPDPAAPLIDWQDAPLHLIVNPRSGRHHGGPDELTRRLAAELPPGARRWHVYQPRTPAGLPALAARVVARAQADGGVVIAAGGDGTLNTVVQALWEHEIPFGALPQGTFNFFGRQHGLSADGAQALAQLLDALDGGSVRPVQLGWIGGRVFLVNASLGLYPELLEEREAMKRRHGRSQWVARLAGLASLMRPHRRWRLHLTRTDLDGRRHREQREATTLFVGNNPLQLRQVGLSDAALRQGGLGALTLAPVGRAGMLGLILQGLAGRLGQAQAVHDFDFSSLDIDLPGRRQVRIAIDGESMTLPLPLRIAVAPRPLWLIGAQGAP</sequence>
<keyword evidence="3" id="KW-1185">Reference proteome</keyword>
<keyword evidence="2" id="KW-0418">Kinase</keyword>
<accession>A0ABX2G8T7</accession>
<dbReference type="Pfam" id="PF00781">
    <property type="entry name" value="DAGK_cat"/>
    <property type="match status" value="1"/>
</dbReference>
<dbReference type="SMART" id="SM00046">
    <property type="entry name" value="DAGKc"/>
    <property type="match status" value="1"/>
</dbReference>
<dbReference type="Gene3D" id="3.40.50.10330">
    <property type="entry name" value="Probable inorganic polyphosphate/atp-NAD kinase, domain 1"/>
    <property type="match status" value="1"/>
</dbReference>
<dbReference type="Proteomes" id="UP001516061">
    <property type="component" value="Unassembled WGS sequence"/>
</dbReference>
<organism evidence="2 3">
    <name type="scientific">Sphaerotilus uruguayifluvii</name>
    <dbReference type="NCBI Taxonomy" id="2735897"/>
    <lineage>
        <taxon>Bacteria</taxon>
        <taxon>Pseudomonadati</taxon>
        <taxon>Pseudomonadota</taxon>
        <taxon>Betaproteobacteria</taxon>
        <taxon>Burkholderiales</taxon>
        <taxon>Sphaerotilaceae</taxon>
        <taxon>Sphaerotilus</taxon>
    </lineage>
</organism>
<feature type="domain" description="DAGKc" evidence="1">
    <location>
        <begin position="22"/>
        <end position="161"/>
    </location>
</feature>
<evidence type="ECO:0000313" key="2">
    <source>
        <dbReference type="EMBL" id="NRT57833.1"/>
    </source>
</evidence>
<evidence type="ECO:0000313" key="3">
    <source>
        <dbReference type="Proteomes" id="UP001516061"/>
    </source>
</evidence>
<keyword evidence="2" id="KW-0808">Transferase</keyword>
<dbReference type="EMBL" id="JABSNM010000019">
    <property type="protein sequence ID" value="NRT57833.1"/>
    <property type="molecule type" value="Genomic_DNA"/>
</dbReference>
<dbReference type="SUPFAM" id="SSF111331">
    <property type="entry name" value="NAD kinase/diacylglycerol kinase-like"/>
    <property type="match status" value="1"/>
</dbReference>
<gene>
    <name evidence="2" type="ORF">HNQ01_003594</name>
</gene>
<comment type="caution">
    <text evidence="2">The sequence shown here is derived from an EMBL/GenBank/DDBJ whole genome shotgun (WGS) entry which is preliminary data.</text>
</comment>
<dbReference type="PROSITE" id="PS50146">
    <property type="entry name" value="DAGK"/>
    <property type="match status" value="1"/>
</dbReference>
<dbReference type="InterPro" id="IPR001206">
    <property type="entry name" value="Diacylglycerol_kinase_cat_dom"/>
</dbReference>
<dbReference type="Gene3D" id="2.60.200.40">
    <property type="match status" value="1"/>
</dbReference>
<protein>
    <submittedName>
        <fullName evidence="2">Diacylglycerol kinase family enzyme</fullName>
    </submittedName>
</protein>
<dbReference type="RefSeq" id="WP_173806865.1">
    <property type="nucleotide sequence ID" value="NZ_JABSNM010000019.1"/>
</dbReference>
<dbReference type="InterPro" id="IPR017438">
    <property type="entry name" value="ATP-NAD_kinase_N"/>
</dbReference>
<dbReference type="InterPro" id="IPR016064">
    <property type="entry name" value="NAD/diacylglycerol_kinase_sf"/>
</dbReference>
<evidence type="ECO:0000259" key="1">
    <source>
        <dbReference type="PROSITE" id="PS50146"/>
    </source>
</evidence>